<evidence type="ECO:0000313" key="5">
    <source>
        <dbReference type="EMBL" id="KAJ5439904.1"/>
    </source>
</evidence>
<dbReference type="SUPFAM" id="SSF50978">
    <property type="entry name" value="WD40 repeat-like"/>
    <property type="match status" value="1"/>
</dbReference>
<comment type="subcellular location">
    <subcellularLocation>
        <location evidence="1">Nucleus</location>
    </subcellularLocation>
</comment>
<name>A0AAD6G0C9_9EURO</name>
<keyword evidence="6" id="KW-1185">Reference proteome</keyword>
<sequence>MASARRSGRLKGPRAVYTNDPFESAGITDESDSEEQRKSATRKGKRRRGDDSASDDEFVAGEVNDEEEEEEEDEDAADDGNKNGAYNPDDMDEMDMDERVATPMTPRTPGGRSRLNRVQSQQKLLESSGATTRSTKAPTNETRVRGCVDPRENVSKPMHYISTFGDDDRDLLAVIFTRDRWARGVDTCLPTRHTLEIQSTANDYEYGPTWGVAPEEIEKERTSGWDWYYDKVIGAELRKAQSIGPQLKEMDARRKYLPKAKKGKHTILMGPVDDQKVFHLGHHESLNFDQAWGDTKAQKSDRASTKVREGWLISFGQKIQCLAWAPNQDGISQYLAVVTLITPEQKEKHTSHGSEPFSPFRPAPSYPCALQLWEFKGKQAGLVTRTLDMETKPLLRLVLCTDWGDIRRIAWCPMAREKREEDDQNGIKTIGLLAGIWGDGKIRVLDVKLDPGKKTEFVKFQSPVFEAKSPSNVSSCLTWLSPTDIAVGCSDGFVAIWSILPTSDMEPIPYFYKPIHTSYVLSITSAYPTNSHLIATTSIDGETRLWSMINPESENTAPVRQRQAPGHLSYSPILQSVYSYDENDFGRLMPIHKFFATQSAGRMPSAVISLAPCSFFHPSLLFGTAGGEVVATNPFRRLLYSKEQHWQQTWFSHDWAPGLEKDSSGASRFYEAYRAETQSLARNLSGDKRPQLGSSLTTVHDERTHVTALGWNPNRPTAGWACAGMGCGLLRVEDLAI</sequence>
<dbReference type="EMBL" id="JAPVEA010000008">
    <property type="protein sequence ID" value="KAJ5439904.1"/>
    <property type="molecule type" value="Genomic_DNA"/>
</dbReference>
<evidence type="ECO:0000256" key="3">
    <source>
        <dbReference type="ARBA" id="ARBA00023242"/>
    </source>
</evidence>
<organism evidence="5 6">
    <name type="scientific">Penicillium daleae</name>
    <dbReference type="NCBI Taxonomy" id="63821"/>
    <lineage>
        <taxon>Eukaryota</taxon>
        <taxon>Fungi</taxon>
        <taxon>Dikarya</taxon>
        <taxon>Ascomycota</taxon>
        <taxon>Pezizomycotina</taxon>
        <taxon>Eurotiomycetes</taxon>
        <taxon>Eurotiomycetidae</taxon>
        <taxon>Eurotiales</taxon>
        <taxon>Aspergillaceae</taxon>
        <taxon>Penicillium</taxon>
    </lineage>
</organism>
<feature type="compositionally biased region" description="Acidic residues" evidence="4">
    <location>
        <begin position="52"/>
        <end position="78"/>
    </location>
</feature>
<dbReference type="GeneID" id="81604527"/>
<comment type="caution">
    <text evidence="5">The sequence shown here is derived from an EMBL/GenBank/DDBJ whole genome shotgun (WGS) entry which is preliminary data.</text>
</comment>
<dbReference type="Proteomes" id="UP001213681">
    <property type="component" value="Unassembled WGS sequence"/>
</dbReference>
<dbReference type="GO" id="GO:0005634">
    <property type="term" value="C:nucleus"/>
    <property type="evidence" value="ECO:0007669"/>
    <property type="project" value="UniProtKB-SubCell"/>
</dbReference>
<dbReference type="InterPro" id="IPR015943">
    <property type="entry name" value="WD40/YVTN_repeat-like_dom_sf"/>
</dbReference>
<gene>
    <name evidence="5" type="ORF">N7458_010902</name>
</gene>
<dbReference type="InterPro" id="IPR036322">
    <property type="entry name" value="WD40_repeat_dom_sf"/>
</dbReference>
<proteinExistence type="predicted"/>
<dbReference type="RefSeq" id="XP_056763133.1">
    <property type="nucleotide sequence ID" value="XM_056914284.1"/>
</dbReference>
<evidence type="ECO:0000313" key="6">
    <source>
        <dbReference type="Proteomes" id="UP001213681"/>
    </source>
</evidence>
<dbReference type="GO" id="GO:0000127">
    <property type="term" value="C:transcription factor TFIIIC complex"/>
    <property type="evidence" value="ECO:0007669"/>
    <property type="project" value="TreeGrafter"/>
</dbReference>
<dbReference type="Gene3D" id="2.130.10.10">
    <property type="entry name" value="YVTN repeat-like/Quinoprotein amine dehydrogenase"/>
    <property type="match status" value="1"/>
</dbReference>
<keyword evidence="3" id="KW-0539">Nucleus</keyword>
<dbReference type="PANTHER" id="PTHR15052">
    <property type="entry name" value="RNA POLYMERASE III TRANSCRIPTION INITIATION FACTOR COMPLEX SUBUNIT"/>
    <property type="match status" value="1"/>
</dbReference>
<evidence type="ECO:0000256" key="4">
    <source>
        <dbReference type="SAM" id="MobiDB-lite"/>
    </source>
</evidence>
<feature type="compositionally biased region" description="Polar residues" evidence="4">
    <location>
        <begin position="116"/>
        <end position="141"/>
    </location>
</feature>
<dbReference type="GO" id="GO:0006383">
    <property type="term" value="P:transcription by RNA polymerase III"/>
    <property type="evidence" value="ECO:0007669"/>
    <property type="project" value="TreeGrafter"/>
</dbReference>
<protein>
    <recommendedName>
        <fullName evidence="7">Transcription factor TFIIIC complex subunit Tfc6</fullName>
    </recommendedName>
</protein>
<evidence type="ECO:0008006" key="7">
    <source>
        <dbReference type="Google" id="ProtNLM"/>
    </source>
</evidence>
<accession>A0AAD6G0C9</accession>
<feature type="region of interest" description="Disordered" evidence="4">
    <location>
        <begin position="1"/>
        <end position="143"/>
    </location>
</feature>
<reference evidence="5" key="1">
    <citation type="submission" date="2022-12" db="EMBL/GenBank/DDBJ databases">
        <authorList>
            <person name="Petersen C."/>
        </authorList>
    </citation>
    <scope>NUCLEOTIDE SEQUENCE</scope>
    <source>
        <strain evidence="5">IBT 16125</strain>
    </source>
</reference>
<feature type="compositionally biased region" description="Basic residues" evidence="4">
    <location>
        <begin position="1"/>
        <end position="12"/>
    </location>
</feature>
<reference evidence="5" key="2">
    <citation type="journal article" date="2023" name="IMA Fungus">
        <title>Comparative genomic study of the Penicillium genus elucidates a diverse pangenome and 15 lateral gene transfer events.</title>
        <authorList>
            <person name="Petersen C."/>
            <person name="Sorensen T."/>
            <person name="Nielsen M.R."/>
            <person name="Sondergaard T.E."/>
            <person name="Sorensen J.L."/>
            <person name="Fitzpatrick D.A."/>
            <person name="Frisvad J.C."/>
            <person name="Nielsen K.L."/>
        </authorList>
    </citation>
    <scope>NUCLEOTIDE SEQUENCE</scope>
    <source>
        <strain evidence="5">IBT 16125</strain>
    </source>
</reference>
<keyword evidence="2" id="KW-0804">Transcription</keyword>
<dbReference type="PANTHER" id="PTHR15052:SF2">
    <property type="entry name" value="GENERAL TRANSCRIPTION FACTOR 3C POLYPEPTIDE 2"/>
    <property type="match status" value="1"/>
</dbReference>
<evidence type="ECO:0000256" key="2">
    <source>
        <dbReference type="ARBA" id="ARBA00023163"/>
    </source>
</evidence>
<evidence type="ECO:0000256" key="1">
    <source>
        <dbReference type="ARBA" id="ARBA00004123"/>
    </source>
</evidence>
<dbReference type="InterPro" id="IPR052416">
    <property type="entry name" value="GTF3C_component"/>
</dbReference>
<dbReference type="AlphaFoldDB" id="A0AAD6G0C9"/>